<evidence type="ECO:0000256" key="3">
    <source>
        <dbReference type="ARBA" id="ARBA00023054"/>
    </source>
</evidence>
<evidence type="ECO:0000256" key="1">
    <source>
        <dbReference type="ARBA" id="ARBA00004555"/>
    </source>
</evidence>
<dbReference type="PANTHER" id="PTHR18921:SF2">
    <property type="entry name" value="THYROID RECEPTOR-INTERACTING PROTEIN 11"/>
    <property type="match status" value="1"/>
</dbReference>
<name>A0AAN4YTR9_ASPOZ</name>
<evidence type="ECO:0000313" key="7">
    <source>
        <dbReference type="Proteomes" id="UP001165205"/>
    </source>
</evidence>
<keyword evidence="3 4" id="KW-0175">Coiled coil</keyword>
<comment type="subcellular location">
    <subcellularLocation>
        <location evidence="1">Golgi apparatus</location>
    </subcellularLocation>
</comment>
<gene>
    <name evidence="6" type="ORF">Aory04_001268100</name>
</gene>
<dbReference type="PANTHER" id="PTHR18921">
    <property type="entry name" value="MYOSIN HEAVY CHAIN - RELATED"/>
    <property type="match status" value="1"/>
</dbReference>
<comment type="caution">
    <text evidence="6">The sequence shown here is derived from an EMBL/GenBank/DDBJ whole genome shotgun (WGS) entry which is preliminary data.</text>
</comment>
<feature type="coiled-coil region" evidence="4">
    <location>
        <begin position="246"/>
        <end position="273"/>
    </location>
</feature>
<dbReference type="GO" id="GO:0031267">
    <property type="term" value="F:small GTPase binding"/>
    <property type="evidence" value="ECO:0007669"/>
    <property type="project" value="TreeGrafter"/>
</dbReference>
<evidence type="ECO:0000256" key="2">
    <source>
        <dbReference type="ARBA" id="ARBA00023034"/>
    </source>
</evidence>
<feature type="compositionally biased region" description="Polar residues" evidence="5">
    <location>
        <begin position="33"/>
        <end position="51"/>
    </location>
</feature>
<dbReference type="GO" id="GO:0007030">
    <property type="term" value="P:Golgi organization"/>
    <property type="evidence" value="ECO:0007669"/>
    <property type="project" value="TreeGrafter"/>
</dbReference>
<dbReference type="EMBL" id="BSYA01000265">
    <property type="protein sequence ID" value="GMG37902.1"/>
    <property type="molecule type" value="Genomic_DNA"/>
</dbReference>
<protein>
    <submittedName>
        <fullName evidence="6">Unnamed protein product</fullName>
    </submittedName>
</protein>
<evidence type="ECO:0000256" key="5">
    <source>
        <dbReference type="SAM" id="MobiDB-lite"/>
    </source>
</evidence>
<feature type="region of interest" description="Disordered" evidence="5">
    <location>
        <begin position="1"/>
        <end position="71"/>
    </location>
</feature>
<evidence type="ECO:0000313" key="6">
    <source>
        <dbReference type="EMBL" id="GMG37902.1"/>
    </source>
</evidence>
<dbReference type="GO" id="GO:0005794">
    <property type="term" value="C:Golgi apparatus"/>
    <property type="evidence" value="ECO:0007669"/>
    <property type="project" value="UniProtKB-SubCell"/>
</dbReference>
<dbReference type="GO" id="GO:0006888">
    <property type="term" value="P:endoplasmic reticulum to Golgi vesicle-mediated transport"/>
    <property type="evidence" value="ECO:0007669"/>
    <property type="project" value="TreeGrafter"/>
</dbReference>
<reference evidence="6" key="1">
    <citation type="submission" date="2023-04" db="EMBL/GenBank/DDBJ databases">
        <title>Aspergillus oryzae NBRC 4228.</title>
        <authorList>
            <person name="Ichikawa N."/>
            <person name="Sato H."/>
            <person name="Tonouchi N."/>
        </authorList>
    </citation>
    <scope>NUCLEOTIDE SEQUENCE</scope>
    <source>
        <strain evidence="6">NBRC 4228</strain>
    </source>
</reference>
<feature type="coiled-coil region" evidence="4">
    <location>
        <begin position="84"/>
        <end position="143"/>
    </location>
</feature>
<sequence>MCSAITDNRDQVVPNSTEETVTEKQKARMSEDGSVSNDGIKNDSSNQQQAVSRYGEKEDICSMAKSPPDALQSKERFDALVRDRDSLRAEVTDMRRSLEEIQSKHRADMEALQHKLNDAEGKKEHAESQFQKLLERVNTIKSQLGERLKEDAVPRLKIGELEEQNAALKDNFQGKCSELAELSEANEHKSKEILTLRDRTNLSQQNWLKEKEELFEQQSYLQSEFEQAKEAMHNWEVLAMEERSIRETLGEKVVDLEEQLASLRDAYERTSDERDSQLSAVDGLQRALQEIQTGNSDSQLEELKQALHCAEKKALDADKALGSAQKELERVRPFEKEVKEKNLLIGKLRHEAVTLNDHLTKALRFLKKGKPEDNVDRQDLPYQRSSSVAFLTPADDSC</sequence>
<keyword evidence="2" id="KW-0333">Golgi apparatus</keyword>
<evidence type="ECO:0000256" key="4">
    <source>
        <dbReference type="SAM" id="Coils"/>
    </source>
</evidence>
<accession>A0AAN4YTR9</accession>
<dbReference type="AlphaFoldDB" id="A0AAN4YTR9"/>
<dbReference type="Proteomes" id="UP001165205">
    <property type="component" value="Unassembled WGS sequence"/>
</dbReference>
<feature type="compositionally biased region" description="Basic and acidic residues" evidence="5">
    <location>
        <begin position="21"/>
        <end position="31"/>
    </location>
</feature>
<organism evidence="6 7">
    <name type="scientific">Aspergillus oryzae</name>
    <name type="common">Yellow koji mold</name>
    <dbReference type="NCBI Taxonomy" id="5062"/>
    <lineage>
        <taxon>Eukaryota</taxon>
        <taxon>Fungi</taxon>
        <taxon>Dikarya</taxon>
        <taxon>Ascomycota</taxon>
        <taxon>Pezizomycotina</taxon>
        <taxon>Eurotiomycetes</taxon>
        <taxon>Eurotiomycetidae</taxon>
        <taxon>Eurotiales</taxon>
        <taxon>Aspergillaceae</taxon>
        <taxon>Aspergillus</taxon>
        <taxon>Aspergillus subgen. Circumdati</taxon>
    </lineage>
</organism>
<proteinExistence type="predicted"/>